<keyword evidence="1" id="KW-0732">Signal</keyword>
<feature type="chain" id="PRO_5004019060" evidence="1">
    <location>
        <begin position="25"/>
        <end position="165"/>
    </location>
</feature>
<dbReference type="OrthoDB" id="5457859at2"/>
<gene>
    <name evidence="2" type="ordered locus">BN4_11628</name>
</gene>
<sequence length="165" mass="17224">MKKNITITALATVLVLGMAAMSIAGPGYGHGRRGACGGNGPNSAYSQLSPEKQAAADKIFQKYADQMSELRTAMWTKHSTLQAMINGGDANEKKIGKLTSEISELRDKMRDMRGQMGEELAQATGITFAGGFGGCPSYGEDGCPGFGGPMGPGFGRGHGAHNGMY</sequence>
<dbReference type="Gene3D" id="1.20.120.1490">
    <property type="match status" value="1"/>
</dbReference>
<dbReference type="EMBL" id="FO203427">
    <property type="protein sequence ID" value="CCH48863.1"/>
    <property type="molecule type" value="Genomic_DNA"/>
</dbReference>
<accession>M1WW16</accession>
<dbReference type="Proteomes" id="UP000011724">
    <property type="component" value="Chromosome"/>
</dbReference>
<dbReference type="KEGG" id="dpi:BN4_11628"/>
<dbReference type="RefSeq" id="WP_015414907.1">
    <property type="nucleotide sequence ID" value="NC_020409.1"/>
</dbReference>
<dbReference type="STRING" id="1322246.BN4_11628"/>
<evidence type="ECO:0000313" key="3">
    <source>
        <dbReference type="Proteomes" id="UP000011724"/>
    </source>
</evidence>
<dbReference type="HOGENOM" id="CLU_134931_0_0_7"/>
<keyword evidence="3" id="KW-1185">Reference proteome</keyword>
<feature type="signal peptide" evidence="1">
    <location>
        <begin position="1"/>
        <end position="24"/>
    </location>
</feature>
<organism evidence="2 3">
    <name type="scientific">Pseudodesulfovibrio piezophilus (strain DSM 21447 / JCM 15486 / C1TLV30)</name>
    <name type="common">Desulfovibrio piezophilus</name>
    <dbReference type="NCBI Taxonomy" id="1322246"/>
    <lineage>
        <taxon>Bacteria</taxon>
        <taxon>Pseudomonadati</taxon>
        <taxon>Thermodesulfobacteriota</taxon>
        <taxon>Desulfovibrionia</taxon>
        <taxon>Desulfovibrionales</taxon>
        <taxon>Desulfovibrionaceae</taxon>
    </lineage>
</organism>
<evidence type="ECO:0000256" key="1">
    <source>
        <dbReference type="SAM" id="SignalP"/>
    </source>
</evidence>
<name>M1WW16_PSEP2</name>
<dbReference type="AlphaFoldDB" id="M1WW16"/>
<dbReference type="eggNOG" id="COG3678">
    <property type="taxonomic scope" value="Bacteria"/>
</dbReference>
<protein>
    <submittedName>
        <fullName evidence="2">Zinc resistance-associated protein</fullName>
    </submittedName>
</protein>
<evidence type="ECO:0000313" key="2">
    <source>
        <dbReference type="EMBL" id="CCH48863.1"/>
    </source>
</evidence>
<dbReference type="InterPro" id="IPR012899">
    <property type="entry name" value="LTXXQ"/>
</dbReference>
<reference evidence="2 3" key="1">
    <citation type="journal article" date="2013" name="PLoS ONE">
        <title>The first genomic and proteomic characterization of a deep-sea sulfate reducer: insights into the piezophilic lifestyle of Desulfovibrio piezophilus.</title>
        <authorList>
            <person name="Pradel N."/>
            <person name="Ji B."/>
            <person name="Gimenez G."/>
            <person name="Talla E."/>
            <person name="Lenoble P."/>
            <person name="Garel M."/>
            <person name="Tamburini C."/>
            <person name="Fourquet P."/>
            <person name="Lebrun R."/>
            <person name="Bertin P."/>
            <person name="Denis Y."/>
            <person name="Pophillat M."/>
            <person name="Barbe V."/>
            <person name="Ollivier B."/>
            <person name="Dolla A."/>
        </authorList>
    </citation>
    <scope>NUCLEOTIDE SEQUENCE [LARGE SCALE GENOMIC DNA]</scope>
    <source>
        <strain evidence="3">DSM 10523 / SB164P1</strain>
    </source>
</reference>
<dbReference type="CDD" id="cd09916">
    <property type="entry name" value="CpxP_like"/>
    <property type="match status" value="1"/>
</dbReference>
<reference evidence="3" key="2">
    <citation type="journal article" date="2013" name="Stand. Genomic Sci.">
        <title>Complete genome sequence of Desulfocapsa sulfexigens, a marine deltaproteobacterium specialized in disproportionating inorganic sulfur compounds.</title>
        <authorList>
            <person name="Finster K.W."/>
            <person name="Kjeldsen K.U."/>
            <person name="Kube M."/>
            <person name="Reinhardt R."/>
            <person name="Mussmann M."/>
            <person name="Amann R."/>
            <person name="Schreiber L."/>
        </authorList>
    </citation>
    <scope>NUCLEOTIDE SEQUENCE [LARGE SCALE GENOMIC DNA]</scope>
    <source>
        <strain evidence="3">DSM 10523 / SB164P1</strain>
    </source>
</reference>
<dbReference type="PATRIC" id="fig|879567.3.peg.1702"/>
<dbReference type="Pfam" id="PF13801">
    <property type="entry name" value="Metal_resist"/>
    <property type="match status" value="1"/>
</dbReference>
<dbReference type="GO" id="GO:0042597">
    <property type="term" value="C:periplasmic space"/>
    <property type="evidence" value="ECO:0007669"/>
    <property type="project" value="InterPro"/>
</dbReference>
<dbReference type="InterPro" id="IPR025961">
    <property type="entry name" value="Metal_resist"/>
</dbReference>
<proteinExistence type="predicted"/>